<accession>A0A6M3MBK1</accession>
<reference evidence="1" key="1">
    <citation type="submission" date="2020-03" db="EMBL/GenBank/DDBJ databases">
        <title>The deep terrestrial virosphere.</title>
        <authorList>
            <person name="Holmfeldt K."/>
            <person name="Nilsson E."/>
            <person name="Simone D."/>
            <person name="Lopez-Fernandez M."/>
            <person name="Wu X."/>
            <person name="de Brujin I."/>
            <person name="Lundin D."/>
            <person name="Andersson A."/>
            <person name="Bertilsson S."/>
            <person name="Dopson M."/>
        </authorList>
    </citation>
    <scope>NUCLEOTIDE SEQUENCE</scope>
    <source>
        <strain evidence="1">MM171B00685</strain>
    </source>
</reference>
<gene>
    <name evidence="1" type="ORF">MM171B00685_0005</name>
</gene>
<organism evidence="1">
    <name type="scientific">viral metagenome</name>
    <dbReference type="NCBI Taxonomy" id="1070528"/>
    <lineage>
        <taxon>unclassified sequences</taxon>
        <taxon>metagenomes</taxon>
        <taxon>organismal metagenomes</taxon>
    </lineage>
</organism>
<evidence type="ECO:0000313" key="1">
    <source>
        <dbReference type="EMBL" id="QJB03500.1"/>
    </source>
</evidence>
<sequence length="103" mass="11280">MEQFKCKIKVAPVAKWLDDKVANEEGCPPCLIAPLSSYYLAALEDAGETKLAGELKDLFEKGEVLTIAEKLDSIKTDVGDALSKQLRNLDCFAQTFKPDDASN</sequence>
<name>A0A6M3MBK1_9ZZZZ</name>
<dbReference type="AlphaFoldDB" id="A0A6M3MBK1"/>
<protein>
    <submittedName>
        <fullName evidence="1">Uncharacterized protein</fullName>
    </submittedName>
</protein>
<proteinExistence type="predicted"/>
<dbReference type="EMBL" id="MT143849">
    <property type="protein sequence ID" value="QJB03500.1"/>
    <property type="molecule type" value="Genomic_DNA"/>
</dbReference>